<dbReference type="Gene3D" id="2.130.10.10">
    <property type="entry name" value="YVTN repeat-like/Quinoprotein amine dehydrogenase"/>
    <property type="match status" value="2"/>
</dbReference>
<reference evidence="6 7" key="1">
    <citation type="submission" date="2014-02" db="EMBL/GenBank/DDBJ databases">
        <title>Transposable element dynamics among asymbiotic and ectomycorrhizal Amanita fungi.</title>
        <authorList>
            <consortium name="DOE Joint Genome Institute"/>
            <person name="Hess J."/>
            <person name="Skrede I."/>
            <person name="Wolfe B."/>
            <person name="LaButti K."/>
            <person name="Ohm R.A."/>
            <person name="Grigoriev I.V."/>
            <person name="Pringle A."/>
        </authorList>
    </citation>
    <scope>NUCLEOTIDE SEQUENCE [LARGE SCALE GENOMIC DNA]</scope>
    <source>
        <strain evidence="6 7">SKay4041</strain>
    </source>
</reference>
<name>A0A2A9NQ23_9AGAR</name>
<dbReference type="PANTHER" id="PTHR19854">
    <property type="entry name" value="TRANSDUCIN BETA-LIKE 3"/>
    <property type="match status" value="1"/>
</dbReference>
<dbReference type="InterPro" id="IPR036322">
    <property type="entry name" value="WD40_repeat_dom_sf"/>
</dbReference>
<evidence type="ECO:0000256" key="2">
    <source>
        <dbReference type="ARBA" id="ARBA00022737"/>
    </source>
</evidence>
<dbReference type="Pfam" id="PF00400">
    <property type="entry name" value="WD40"/>
    <property type="match status" value="2"/>
</dbReference>
<sequence>MGSNLPPPSPSHLLRSHSSPVNALYISQDNERIYSGDGSGTVLITSTRTLRAITKWNAHTEGILGIEEWDQNIITHARDNKLHLWTRIEEPPASMRLGGTAALVDLPVPTLLYSLDVNSLNFCRFSLLRLSSQSTSVNDGESSSATERALVALPNLVESGAADIWALPSCERLHAAIGQQLNKMDPSPTEEFKGRNTYGIIMSLHLYSTTVATEDIGGSSSSLPLWPTKELRLLCAYENGSVVLHKYTRRDKMKSVEGAGWEIIWNVRLHIESVMAMRVSRTNNIALTVSADHIVGRYELNDESADPQASCIKHRTKHPGNGCIAIHDHGKVCAVGGWDGKIRLYSTKSLKPLGTLRYHKVACQALEFARSLDCMGRVGAVGVEGQGKGGNKDEDEDDIDERDRVARSRWLIGGGKDHRVSIWELMDFERKGSQKKQNPRPRVEGDSKGVGDSEKVEDAKAG</sequence>
<dbReference type="EMBL" id="KZ301975">
    <property type="protein sequence ID" value="PFH53085.1"/>
    <property type="molecule type" value="Genomic_DNA"/>
</dbReference>
<dbReference type="InterPro" id="IPR015943">
    <property type="entry name" value="WD40/YVTN_repeat-like_dom_sf"/>
</dbReference>
<dbReference type="OrthoDB" id="7668193at2759"/>
<dbReference type="SMART" id="SM00320">
    <property type="entry name" value="WD40"/>
    <property type="match status" value="4"/>
</dbReference>
<gene>
    <name evidence="6" type="ORF">AMATHDRAFT_188211</name>
</gene>
<evidence type="ECO:0000256" key="4">
    <source>
        <dbReference type="ARBA" id="ARBA00040563"/>
    </source>
</evidence>
<dbReference type="STRING" id="703135.A0A2A9NQ23"/>
<evidence type="ECO:0000313" key="6">
    <source>
        <dbReference type="EMBL" id="PFH53085.1"/>
    </source>
</evidence>
<accession>A0A2A9NQ23</accession>
<organism evidence="6 7">
    <name type="scientific">Amanita thiersii Skay4041</name>
    <dbReference type="NCBI Taxonomy" id="703135"/>
    <lineage>
        <taxon>Eukaryota</taxon>
        <taxon>Fungi</taxon>
        <taxon>Dikarya</taxon>
        <taxon>Basidiomycota</taxon>
        <taxon>Agaricomycotina</taxon>
        <taxon>Agaricomycetes</taxon>
        <taxon>Agaricomycetidae</taxon>
        <taxon>Agaricales</taxon>
        <taxon>Pluteineae</taxon>
        <taxon>Amanitaceae</taxon>
        <taxon>Amanita</taxon>
    </lineage>
</organism>
<dbReference type="InterPro" id="IPR001680">
    <property type="entry name" value="WD40_rpt"/>
</dbReference>
<evidence type="ECO:0000256" key="1">
    <source>
        <dbReference type="ARBA" id="ARBA00022574"/>
    </source>
</evidence>
<protein>
    <recommendedName>
        <fullName evidence="4">ASTRA-associated protein 1</fullName>
    </recommendedName>
</protein>
<evidence type="ECO:0000313" key="7">
    <source>
        <dbReference type="Proteomes" id="UP000242287"/>
    </source>
</evidence>
<keyword evidence="2" id="KW-0677">Repeat</keyword>
<comment type="similarity">
    <text evidence="3">Belongs to the WD repeat ASA1 family.</text>
</comment>
<dbReference type="PANTHER" id="PTHR19854:SF1">
    <property type="entry name" value="GUANINE NUCLEOTIDE-BINDING PROTEIN SUBUNIT BETA-LIKE PROTEIN 1"/>
    <property type="match status" value="1"/>
</dbReference>
<evidence type="ECO:0000256" key="5">
    <source>
        <dbReference type="SAM" id="MobiDB-lite"/>
    </source>
</evidence>
<keyword evidence="7" id="KW-1185">Reference proteome</keyword>
<dbReference type="AlphaFoldDB" id="A0A2A9NQ23"/>
<feature type="region of interest" description="Disordered" evidence="5">
    <location>
        <begin position="429"/>
        <end position="462"/>
    </location>
</feature>
<evidence type="ECO:0000256" key="3">
    <source>
        <dbReference type="ARBA" id="ARBA00037931"/>
    </source>
</evidence>
<proteinExistence type="inferred from homology"/>
<keyword evidence="1" id="KW-0853">WD repeat</keyword>
<dbReference type="Proteomes" id="UP000242287">
    <property type="component" value="Unassembled WGS sequence"/>
</dbReference>
<dbReference type="SUPFAM" id="SSF50978">
    <property type="entry name" value="WD40 repeat-like"/>
    <property type="match status" value="1"/>
</dbReference>
<feature type="compositionally biased region" description="Basic and acidic residues" evidence="5">
    <location>
        <begin position="441"/>
        <end position="462"/>
    </location>
</feature>